<dbReference type="InterPro" id="IPR001638">
    <property type="entry name" value="Solute-binding_3/MltF_N"/>
</dbReference>
<dbReference type="Gene3D" id="3.40.190.10">
    <property type="entry name" value="Periplasmic binding protein-like II"/>
    <property type="match status" value="2"/>
</dbReference>
<dbReference type="SMART" id="SM00062">
    <property type="entry name" value="PBPb"/>
    <property type="match status" value="1"/>
</dbReference>
<dbReference type="OrthoDB" id="7808807at2"/>
<evidence type="ECO:0000313" key="7">
    <source>
        <dbReference type="Proteomes" id="UP000294927"/>
    </source>
</evidence>
<dbReference type="GO" id="GO:0042597">
    <property type="term" value="C:periplasmic space"/>
    <property type="evidence" value="ECO:0007669"/>
    <property type="project" value="UniProtKB-SubCell"/>
</dbReference>
<evidence type="ECO:0000259" key="5">
    <source>
        <dbReference type="SMART" id="SM00062"/>
    </source>
</evidence>
<dbReference type="AlphaFoldDB" id="A0A4R7W722"/>
<protein>
    <submittedName>
        <fullName evidence="6">NitT/TauT family transport system substrate-binding protein</fullName>
    </submittedName>
</protein>
<feature type="domain" description="Solute-binding protein family 3/N-terminal" evidence="5">
    <location>
        <begin position="50"/>
        <end position="289"/>
    </location>
</feature>
<dbReference type="RefSeq" id="WP_133901055.1">
    <property type="nucleotide sequence ID" value="NZ_SOCP01000001.1"/>
</dbReference>
<feature type="chain" id="PRO_5020830490" evidence="4">
    <location>
        <begin position="31"/>
        <end position="351"/>
    </location>
</feature>
<organism evidence="6 7">
    <name type="scientific">Actinophytocola oryzae</name>
    <dbReference type="NCBI Taxonomy" id="502181"/>
    <lineage>
        <taxon>Bacteria</taxon>
        <taxon>Bacillati</taxon>
        <taxon>Actinomycetota</taxon>
        <taxon>Actinomycetes</taxon>
        <taxon>Pseudonocardiales</taxon>
        <taxon>Pseudonocardiaceae</taxon>
    </lineage>
</organism>
<evidence type="ECO:0000256" key="3">
    <source>
        <dbReference type="ARBA" id="ARBA00022729"/>
    </source>
</evidence>
<dbReference type="PROSITE" id="PS51257">
    <property type="entry name" value="PROKAR_LIPOPROTEIN"/>
    <property type="match status" value="1"/>
</dbReference>
<dbReference type="Proteomes" id="UP000294927">
    <property type="component" value="Unassembled WGS sequence"/>
</dbReference>
<dbReference type="PANTHER" id="PTHR30024">
    <property type="entry name" value="ALIPHATIC SULFONATES-BINDING PROTEIN-RELATED"/>
    <property type="match status" value="1"/>
</dbReference>
<name>A0A4R7W722_9PSEU</name>
<comment type="similarity">
    <text evidence="2">Belongs to the bacterial solute-binding protein SsuA/TauA family.</text>
</comment>
<keyword evidence="7" id="KW-1185">Reference proteome</keyword>
<evidence type="ECO:0000256" key="1">
    <source>
        <dbReference type="ARBA" id="ARBA00004418"/>
    </source>
</evidence>
<gene>
    <name evidence="6" type="ORF">CLV71_101712</name>
</gene>
<sequence length="351" mass="36743">MRIQRIGRSRVGVLIAVVCLAVLTACGSSSDDDTAKDSGGNQKVTVKLANVRSGLFAPLYVAQERGYFAKQNVNLEVSEVSTLQDAFPLLASGQLDAAIGGVSSGMFSAIDQGFDLKMVASIASAPGTKPSPTALVVRKSLIDSGEVKSLKDLTGRKIAAAGGASGGGGWNLMVMLRQAKMSITKVNVVALANPDMLNSLKSGAVDAAVVTAPFSTAIVKEGIGVEFGDPLPRGYGAGALVYSADFAKTPGAQRVYDALAKGEKDVGTEGPSSDSIASIVAMDKYVGQDVAVIKSSPNYAYDLKLFRPETHAKWFVELQQESIKDGYLKIKAPIPIDRFVDTRFADASSVK</sequence>
<keyword evidence="3 4" id="KW-0732">Signal</keyword>
<evidence type="ECO:0000256" key="2">
    <source>
        <dbReference type="ARBA" id="ARBA00010742"/>
    </source>
</evidence>
<dbReference type="InterPro" id="IPR015168">
    <property type="entry name" value="SsuA/THI5"/>
</dbReference>
<evidence type="ECO:0000313" key="6">
    <source>
        <dbReference type="EMBL" id="TDV57839.1"/>
    </source>
</evidence>
<feature type="signal peptide" evidence="4">
    <location>
        <begin position="1"/>
        <end position="30"/>
    </location>
</feature>
<dbReference type="Pfam" id="PF09084">
    <property type="entry name" value="NMT1"/>
    <property type="match status" value="1"/>
</dbReference>
<comment type="subcellular location">
    <subcellularLocation>
        <location evidence="1">Periplasm</location>
    </subcellularLocation>
</comment>
<reference evidence="6 7" key="1">
    <citation type="submission" date="2019-03" db="EMBL/GenBank/DDBJ databases">
        <title>Genomic Encyclopedia of Archaeal and Bacterial Type Strains, Phase II (KMG-II): from individual species to whole genera.</title>
        <authorList>
            <person name="Goeker M."/>
        </authorList>
    </citation>
    <scope>NUCLEOTIDE SEQUENCE [LARGE SCALE GENOMIC DNA]</scope>
    <source>
        <strain evidence="6 7">DSM 45499</strain>
    </source>
</reference>
<evidence type="ECO:0000256" key="4">
    <source>
        <dbReference type="SAM" id="SignalP"/>
    </source>
</evidence>
<accession>A0A4R7W722</accession>
<dbReference type="SUPFAM" id="SSF53850">
    <property type="entry name" value="Periplasmic binding protein-like II"/>
    <property type="match status" value="1"/>
</dbReference>
<comment type="caution">
    <text evidence="6">The sequence shown here is derived from an EMBL/GenBank/DDBJ whole genome shotgun (WGS) entry which is preliminary data.</text>
</comment>
<dbReference type="PANTHER" id="PTHR30024:SF47">
    <property type="entry name" value="TAURINE-BINDING PERIPLASMIC PROTEIN"/>
    <property type="match status" value="1"/>
</dbReference>
<proteinExistence type="inferred from homology"/>
<dbReference type="EMBL" id="SOCP01000001">
    <property type="protein sequence ID" value="TDV57839.1"/>
    <property type="molecule type" value="Genomic_DNA"/>
</dbReference>